<sequence precursor="true">MMNKTSASLLLASVLGLQLLTGCGTMATEGQGQGASPAAGEKKTLDFPTKSVTIVVHTKAGGPTDTMARELAKAAEPFLGKPILIENQPGGSGASQMAELAKAKPDGYTLGTLTPSQIGMWNSNLKDQFNVDSYTYVSGVQIDPYVIAVRADSPYKTLQDLVKAMKEKPKTLNVGGYGAIGSGHNVAWNIFAEKAGVEANWVPYESTGEAVTVLLGNNIDVANSNPAQVSQYVKSGHLRVLGVMSDKRLEEWPDVPTYKEAGYEVDTSWAQFRGIYAAAGIPEEVLAKLNDAFGKAMQTEGFKNYMKNSQMVDGTMDHKQFTEYVKKQDALTKEWLGKLSK</sequence>
<dbReference type="STRING" id="162209.IJ22_04030"/>
<dbReference type="PANTHER" id="PTHR42928">
    <property type="entry name" value="TRICARBOXYLATE-BINDING PROTEIN"/>
    <property type="match status" value="1"/>
</dbReference>
<dbReference type="Gene3D" id="3.40.190.10">
    <property type="entry name" value="Periplasmic binding protein-like II"/>
    <property type="match status" value="1"/>
</dbReference>
<reference evidence="4" key="1">
    <citation type="submission" date="2015-12" db="EMBL/GenBank/DDBJ databases">
        <title>Complete genome sequences of two moderately thermophilic Paenibacillus species.</title>
        <authorList>
            <person name="Butler R.III."/>
            <person name="Wang J."/>
            <person name="Stark B.C."/>
            <person name="Pombert J.-F."/>
        </authorList>
    </citation>
    <scope>NUCLEOTIDE SEQUENCE [LARGE SCALE GENOMIC DNA]</scope>
    <source>
        <strain evidence="4">32O-Y</strain>
    </source>
</reference>
<evidence type="ECO:0000256" key="2">
    <source>
        <dbReference type="SAM" id="SignalP"/>
    </source>
</evidence>
<dbReference type="PROSITE" id="PS51257">
    <property type="entry name" value="PROKAR_LIPOPROTEIN"/>
    <property type="match status" value="1"/>
</dbReference>
<accession>A0A0U2U392</accession>
<reference evidence="3 4" key="2">
    <citation type="journal article" date="2016" name="Genome Announc.">
        <title>Complete Genome Sequences of Two Interactive Moderate Thermophiles, Paenibacillus napthalenovorans 32O-Y and Paenibacillus sp. 32O-W.</title>
        <authorList>
            <person name="Butler R.R.III."/>
            <person name="Wang J."/>
            <person name="Stark B.C."/>
            <person name="Pombert J.F."/>
        </authorList>
    </citation>
    <scope>NUCLEOTIDE SEQUENCE [LARGE SCALE GENOMIC DNA]</scope>
    <source>
        <strain evidence="3 4">32O-Y</strain>
    </source>
</reference>
<dbReference type="CDD" id="cd07012">
    <property type="entry name" value="PBP2_Bug_TTT"/>
    <property type="match status" value="1"/>
</dbReference>
<feature type="chain" id="PRO_5006832484" evidence="2">
    <location>
        <begin position="28"/>
        <end position="341"/>
    </location>
</feature>
<proteinExistence type="inferred from homology"/>
<keyword evidence="4" id="KW-1185">Reference proteome</keyword>
<dbReference type="OrthoDB" id="9780943at2"/>
<keyword evidence="2" id="KW-0732">Signal</keyword>
<protein>
    <submittedName>
        <fullName evidence="3">Transporter</fullName>
    </submittedName>
</protein>
<dbReference type="EMBL" id="CP013652">
    <property type="protein sequence ID" value="ALS20792.1"/>
    <property type="molecule type" value="Genomic_DNA"/>
</dbReference>
<dbReference type="SUPFAM" id="SSF53850">
    <property type="entry name" value="Periplasmic binding protein-like II"/>
    <property type="match status" value="1"/>
</dbReference>
<dbReference type="Proteomes" id="UP000061660">
    <property type="component" value="Chromosome"/>
</dbReference>
<dbReference type="KEGG" id="pnp:IJ22_04030"/>
<dbReference type="InterPro" id="IPR042100">
    <property type="entry name" value="Bug_dom1"/>
</dbReference>
<evidence type="ECO:0000313" key="3">
    <source>
        <dbReference type="EMBL" id="ALS20792.1"/>
    </source>
</evidence>
<dbReference type="Pfam" id="PF03401">
    <property type="entry name" value="TctC"/>
    <property type="match status" value="1"/>
</dbReference>
<comment type="similarity">
    <text evidence="1">Belongs to the UPF0065 (bug) family.</text>
</comment>
<organism evidence="3 4">
    <name type="scientific">Paenibacillus naphthalenovorans</name>
    <dbReference type="NCBI Taxonomy" id="162209"/>
    <lineage>
        <taxon>Bacteria</taxon>
        <taxon>Bacillati</taxon>
        <taxon>Bacillota</taxon>
        <taxon>Bacilli</taxon>
        <taxon>Bacillales</taxon>
        <taxon>Paenibacillaceae</taxon>
        <taxon>Paenibacillus</taxon>
    </lineage>
</organism>
<dbReference type="PATRIC" id="fig|162209.4.peg.424"/>
<name>A0A0U2U392_9BACL</name>
<feature type="signal peptide" evidence="2">
    <location>
        <begin position="1"/>
        <end position="27"/>
    </location>
</feature>
<dbReference type="AlphaFoldDB" id="A0A0U2U392"/>
<evidence type="ECO:0000256" key="1">
    <source>
        <dbReference type="ARBA" id="ARBA00006987"/>
    </source>
</evidence>
<gene>
    <name evidence="3" type="ORF">IJ22_04030</name>
</gene>
<dbReference type="Gene3D" id="3.40.190.150">
    <property type="entry name" value="Bordetella uptake gene, domain 1"/>
    <property type="match status" value="1"/>
</dbReference>
<dbReference type="PANTHER" id="PTHR42928:SF5">
    <property type="entry name" value="BLR1237 PROTEIN"/>
    <property type="match status" value="1"/>
</dbReference>
<dbReference type="PIRSF" id="PIRSF017082">
    <property type="entry name" value="YflP"/>
    <property type="match status" value="1"/>
</dbReference>
<dbReference type="RefSeq" id="WP_062406866.1">
    <property type="nucleotide sequence ID" value="NZ_CP013652.1"/>
</dbReference>
<evidence type="ECO:0000313" key="4">
    <source>
        <dbReference type="Proteomes" id="UP000061660"/>
    </source>
</evidence>
<dbReference type="InterPro" id="IPR005064">
    <property type="entry name" value="BUG"/>
</dbReference>